<evidence type="ECO:0000256" key="3">
    <source>
        <dbReference type="ARBA" id="ARBA00022448"/>
    </source>
</evidence>
<keyword evidence="3" id="KW-0813">Transport</keyword>
<reference evidence="14" key="1">
    <citation type="submission" date="2022-11" db="UniProtKB">
        <authorList>
            <consortium name="WormBaseParasite"/>
        </authorList>
    </citation>
    <scope>IDENTIFICATION</scope>
</reference>
<evidence type="ECO:0000313" key="14">
    <source>
        <dbReference type="WBParaSite" id="scaffold34450_cov150.g21351"/>
    </source>
</evidence>
<protein>
    <submittedName>
        <fullName evidence="14">V-SNARE coiled-coil homology domain-containing protein</fullName>
    </submittedName>
</protein>
<sequence>MDPPGTQPTPTNGAQQAGGRPTNKRLQQTQAQVDEVVGIMKVNVEKVLERDQKLSQLDDRADALQEGASQFEKSAATLKRKYWWKNIKLVGLVEILYCSRKVYSRMGGLANSMPVRYSVLGSTLYNQPKNSKKSSSSPNFHLYSWHANQILADITQLRDLILDKRKEYILCSNAFSIYGTQRFMSDADRKKFDRETDLNIRINSDKSLRAVDECKHLTAVITLLNVYLKEVLAIVAQLREIYLRKARQIRKICRLANLVEMYGPKIEDAQKDEEEKDANLAKMRLELQKNEKFYKNKKRREQQHIENKENLTKNVSTKIQKSSSRDGWEDVELELVDNEPKLERIDGWSDADLDMDDIPEQKLAVHKSPSPHEKSYVNKVEYKNEEEQTAPYEPTNKDEQVQLFDENKKMLERFTATDSELHLIESKVAEIQRLQNVFSEKICEQEQNIDLIHSRTIYTLDNLQQANDYIREAIKNQANRRVITIFCLLVLTFTLLFLDWYNP</sequence>
<dbReference type="PANTHER" id="PTHR15959">
    <property type="entry name" value="SYNTAXIN-18"/>
    <property type="match status" value="1"/>
</dbReference>
<dbReference type="AlphaFoldDB" id="A0A915M8W5"/>
<comment type="similarity">
    <text evidence="2">Belongs to the syntaxin family.</text>
</comment>
<evidence type="ECO:0000256" key="9">
    <source>
        <dbReference type="PROSITE-ProRule" id="PRU00290"/>
    </source>
</evidence>
<keyword evidence="4 11" id="KW-0812">Transmembrane</keyword>
<feature type="compositionally biased region" description="Basic and acidic residues" evidence="10">
    <location>
        <begin position="302"/>
        <end position="311"/>
    </location>
</feature>
<dbReference type="PRINTS" id="PR00219">
    <property type="entry name" value="SYNAPTOBREVN"/>
</dbReference>
<dbReference type="GO" id="GO:0006890">
    <property type="term" value="P:retrograde vesicle-mediated transport, Golgi to endoplasmic reticulum"/>
    <property type="evidence" value="ECO:0007669"/>
    <property type="project" value="TreeGrafter"/>
</dbReference>
<feature type="transmembrane region" description="Helical" evidence="11">
    <location>
        <begin position="482"/>
        <end position="501"/>
    </location>
</feature>
<keyword evidence="6 11" id="KW-1133">Transmembrane helix</keyword>
<dbReference type="PROSITE" id="PS00417">
    <property type="entry name" value="SYNAPTOBREVIN"/>
    <property type="match status" value="1"/>
</dbReference>
<dbReference type="Pfam" id="PF00957">
    <property type="entry name" value="Synaptobrevin"/>
    <property type="match status" value="1"/>
</dbReference>
<feature type="domain" description="V-SNARE coiled-coil homology" evidence="12">
    <location>
        <begin position="25"/>
        <end position="85"/>
    </location>
</feature>
<evidence type="ECO:0000256" key="1">
    <source>
        <dbReference type="ARBA" id="ARBA00004211"/>
    </source>
</evidence>
<evidence type="ECO:0000256" key="6">
    <source>
        <dbReference type="ARBA" id="ARBA00022989"/>
    </source>
</evidence>
<keyword evidence="13" id="KW-1185">Reference proteome</keyword>
<dbReference type="CDD" id="cd15870">
    <property type="entry name" value="R-SNARE_VAMP2"/>
    <property type="match status" value="1"/>
</dbReference>
<dbReference type="GO" id="GO:0031201">
    <property type="term" value="C:SNARE complex"/>
    <property type="evidence" value="ECO:0007669"/>
    <property type="project" value="TreeGrafter"/>
</dbReference>
<organism evidence="13 14">
    <name type="scientific">Meloidogyne javanica</name>
    <name type="common">Root-knot nematode worm</name>
    <dbReference type="NCBI Taxonomy" id="6303"/>
    <lineage>
        <taxon>Eukaryota</taxon>
        <taxon>Metazoa</taxon>
        <taxon>Ecdysozoa</taxon>
        <taxon>Nematoda</taxon>
        <taxon>Chromadorea</taxon>
        <taxon>Rhabditida</taxon>
        <taxon>Tylenchina</taxon>
        <taxon>Tylenchomorpha</taxon>
        <taxon>Tylenchoidea</taxon>
        <taxon>Meloidogynidae</taxon>
        <taxon>Meloidogyninae</taxon>
        <taxon>Meloidogyne</taxon>
        <taxon>Meloidogyne incognita group</taxon>
    </lineage>
</organism>
<dbReference type="PANTHER" id="PTHR15959:SF0">
    <property type="entry name" value="SYNTAXIN-18"/>
    <property type="match status" value="1"/>
</dbReference>
<dbReference type="WBParaSite" id="scaffold34450_cov150.g21351">
    <property type="protein sequence ID" value="scaffold34450_cov150.g21351"/>
    <property type="gene ID" value="scaffold34450_cov150.g21351"/>
</dbReference>
<comment type="subcellular location">
    <subcellularLocation>
        <location evidence="1">Membrane</location>
        <topology evidence="1">Single-pass type IV membrane protein</topology>
    </subcellularLocation>
</comment>
<keyword evidence="8 11" id="KW-0472">Membrane</keyword>
<dbReference type="InterPro" id="IPR042855">
    <property type="entry name" value="V_SNARE_CC"/>
</dbReference>
<evidence type="ECO:0000256" key="7">
    <source>
        <dbReference type="ARBA" id="ARBA00023054"/>
    </source>
</evidence>
<proteinExistence type="inferred from homology"/>
<keyword evidence="5" id="KW-0653">Protein transport</keyword>
<evidence type="ECO:0000256" key="10">
    <source>
        <dbReference type="SAM" id="MobiDB-lite"/>
    </source>
</evidence>
<dbReference type="SUPFAM" id="SSF58038">
    <property type="entry name" value="SNARE fusion complex"/>
    <property type="match status" value="2"/>
</dbReference>
<feature type="region of interest" description="Disordered" evidence="10">
    <location>
        <begin position="1"/>
        <end position="28"/>
    </location>
</feature>
<dbReference type="Gene3D" id="1.20.5.110">
    <property type="match status" value="2"/>
</dbReference>
<evidence type="ECO:0000256" key="5">
    <source>
        <dbReference type="ARBA" id="ARBA00022927"/>
    </source>
</evidence>
<dbReference type="InterPro" id="IPR001388">
    <property type="entry name" value="Synaptobrevin-like"/>
</dbReference>
<feature type="region of interest" description="Disordered" evidence="10">
    <location>
        <begin position="296"/>
        <end position="323"/>
    </location>
</feature>
<keyword evidence="7 9" id="KW-0175">Coiled coil</keyword>
<evidence type="ECO:0000256" key="8">
    <source>
        <dbReference type="ARBA" id="ARBA00023136"/>
    </source>
</evidence>
<feature type="compositionally biased region" description="Polar residues" evidence="10">
    <location>
        <begin position="312"/>
        <end position="322"/>
    </location>
</feature>
<dbReference type="PROSITE" id="PS50892">
    <property type="entry name" value="V_SNARE"/>
    <property type="match status" value="1"/>
</dbReference>
<evidence type="ECO:0000259" key="12">
    <source>
        <dbReference type="PROSITE" id="PS50892"/>
    </source>
</evidence>
<evidence type="ECO:0000256" key="11">
    <source>
        <dbReference type="SAM" id="Phobius"/>
    </source>
</evidence>
<dbReference type="GO" id="GO:0015031">
    <property type="term" value="P:protein transport"/>
    <property type="evidence" value="ECO:0007669"/>
    <property type="project" value="UniProtKB-KW"/>
</dbReference>
<dbReference type="GO" id="GO:0005783">
    <property type="term" value="C:endoplasmic reticulum"/>
    <property type="evidence" value="ECO:0007669"/>
    <property type="project" value="TreeGrafter"/>
</dbReference>
<accession>A0A915M8W5</accession>
<name>A0A915M8W5_MELJA</name>
<evidence type="ECO:0000256" key="4">
    <source>
        <dbReference type="ARBA" id="ARBA00022692"/>
    </source>
</evidence>
<evidence type="ECO:0000256" key="2">
    <source>
        <dbReference type="ARBA" id="ARBA00009063"/>
    </source>
</evidence>
<evidence type="ECO:0000313" key="13">
    <source>
        <dbReference type="Proteomes" id="UP000887561"/>
    </source>
</evidence>
<dbReference type="Proteomes" id="UP000887561">
    <property type="component" value="Unplaced"/>
</dbReference>